<dbReference type="STRING" id="398512.Bccel_5290"/>
<dbReference type="EC" id="2.7.7.33" evidence="2"/>
<keyword evidence="3" id="KW-1185">Reference proteome</keyword>
<keyword evidence="2" id="KW-0548">Nucleotidyltransferase</keyword>
<evidence type="ECO:0000259" key="1">
    <source>
        <dbReference type="Pfam" id="PF00483"/>
    </source>
</evidence>
<dbReference type="InterPro" id="IPR029044">
    <property type="entry name" value="Nucleotide-diphossugar_trans"/>
</dbReference>
<organism evidence="2 3">
    <name type="scientific">Pseudobacteroides cellulosolvens ATCC 35603 = DSM 2933</name>
    <dbReference type="NCBI Taxonomy" id="398512"/>
    <lineage>
        <taxon>Bacteria</taxon>
        <taxon>Bacillati</taxon>
        <taxon>Bacillota</taxon>
        <taxon>Clostridia</taxon>
        <taxon>Eubacteriales</taxon>
        <taxon>Oscillospiraceae</taxon>
        <taxon>Pseudobacteroides</taxon>
    </lineage>
</organism>
<name>A0A0L6JW00_9FIRM</name>
<proteinExistence type="predicted"/>
<dbReference type="eggNOG" id="COG1208">
    <property type="taxonomic scope" value="Bacteria"/>
</dbReference>
<dbReference type="Pfam" id="PF00483">
    <property type="entry name" value="NTP_transferase"/>
    <property type="match status" value="1"/>
</dbReference>
<dbReference type="PATRIC" id="fig|398512.5.peg.5546"/>
<dbReference type="InterPro" id="IPR046981">
    <property type="entry name" value="G1P_cyt_trans"/>
</dbReference>
<dbReference type="PANTHER" id="PTHR47183:SF2">
    <property type="entry name" value="GLUCOSE-1-PHOSPHATE CYTIDYLYLTRANSFERASE-RELATED"/>
    <property type="match status" value="1"/>
</dbReference>
<reference evidence="3" key="1">
    <citation type="submission" date="2015-07" db="EMBL/GenBank/DDBJ databases">
        <title>Near-Complete Genome Sequence of the Cellulolytic Bacterium Bacteroides (Pseudobacteroides) cellulosolvens ATCC 35603.</title>
        <authorList>
            <person name="Dassa B."/>
            <person name="Utturkar S.M."/>
            <person name="Klingeman D.M."/>
            <person name="Hurt R.A."/>
            <person name="Keller M."/>
            <person name="Xu J."/>
            <person name="Reddy Y.H.K."/>
            <person name="Borovok I."/>
            <person name="Grinberg I.R."/>
            <person name="Lamed R."/>
            <person name="Zhivin O."/>
            <person name="Bayer E.A."/>
            <person name="Brown S.D."/>
        </authorList>
    </citation>
    <scope>NUCLEOTIDE SEQUENCE [LARGE SCALE GENOMIC DNA]</scope>
    <source>
        <strain evidence="3">DSM 2933</strain>
    </source>
</reference>
<comment type="caution">
    <text evidence="2">The sequence shown here is derived from an EMBL/GenBank/DDBJ whole genome shotgun (WGS) entry which is preliminary data.</text>
</comment>
<sequence length="258" mass="30058">MKAVILCGGKGLRMGYDSGITSKPLAKVGGMPILWHIMKFYKQFKIHEFVLCLGFKQEAIKDYFVNMDWRNNDFRLKTNKSGVKIISNLNSQESWNIIFADTGLETMTGGRIKRIQKYIQEDEFMLTYGDGVSDVNIDALYEFHKQKGKIATVTGIRPRSGYGVMDVEEGVVTKFEEKPIMDRWINAGFFVLNKGVFDYISDDEKCIWEDEPIRQLVLDRELAVYQHDGFWQPIDTLKDLEVINEMWKNNKRPWVNWE</sequence>
<keyword evidence="2" id="KW-0808">Transferase</keyword>
<dbReference type="EMBL" id="LGTC01000001">
    <property type="protein sequence ID" value="KNY30013.1"/>
    <property type="molecule type" value="Genomic_DNA"/>
</dbReference>
<protein>
    <submittedName>
        <fullName evidence="2">Glucose-1-phosphate cytidylyltransferase</fullName>
        <ecNumber evidence="2">2.7.7.33</ecNumber>
    </submittedName>
</protein>
<dbReference type="AlphaFoldDB" id="A0A0L6JW00"/>
<dbReference type="InterPro" id="IPR013446">
    <property type="entry name" value="G1P_cyt_trans-like"/>
</dbReference>
<evidence type="ECO:0000313" key="3">
    <source>
        <dbReference type="Proteomes" id="UP000036923"/>
    </source>
</evidence>
<feature type="domain" description="Nucleotidyl transferase" evidence="1">
    <location>
        <begin position="2"/>
        <end position="242"/>
    </location>
</feature>
<dbReference type="OrthoDB" id="9801899at2"/>
<dbReference type="GO" id="GO:0009243">
    <property type="term" value="P:O antigen biosynthetic process"/>
    <property type="evidence" value="ECO:0007669"/>
    <property type="project" value="InterPro"/>
</dbReference>
<accession>A0A0L6JW00</accession>
<dbReference type="NCBIfam" id="TIGR02623">
    <property type="entry name" value="G1P_cyt_trans"/>
    <property type="match status" value="1"/>
</dbReference>
<dbReference type="Proteomes" id="UP000036923">
    <property type="component" value="Unassembled WGS sequence"/>
</dbReference>
<dbReference type="InterPro" id="IPR005835">
    <property type="entry name" value="NTP_transferase_dom"/>
</dbReference>
<dbReference type="PANTHER" id="PTHR47183">
    <property type="entry name" value="GLUCOSE-1-PHOSPHATE CYTIDYLYLTRANSFERASE-RELATED"/>
    <property type="match status" value="1"/>
</dbReference>
<evidence type="ECO:0000313" key="2">
    <source>
        <dbReference type="EMBL" id="KNY30013.1"/>
    </source>
</evidence>
<gene>
    <name evidence="2" type="ORF">Bccel_5290</name>
</gene>
<dbReference type="SUPFAM" id="SSF53448">
    <property type="entry name" value="Nucleotide-diphospho-sugar transferases"/>
    <property type="match status" value="1"/>
</dbReference>
<dbReference type="Gene3D" id="3.90.550.10">
    <property type="entry name" value="Spore Coat Polysaccharide Biosynthesis Protein SpsA, Chain A"/>
    <property type="match status" value="1"/>
</dbReference>
<dbReference type="GO" id="GO:0047343">
    <property type="term" value="F:glucose-1-phosphate cytidylyltransferase activity"/>
    <property type="evidence" value="ECO:0007669"/>
    <property type="project" value="UniProtKB-EC"/>
</dbReference>